<dbReference type="AlphaFoldDB" id="A0AAV3XX10"/>
<feature type="region of interest" description="Disordered" evidence="1">
    <location>
        <begin position="90"/>
        <end position="112"/>
    </location>
</feature>
<evidence type="ECO:0000313" key="3">
    <source>
        <dbReference type="Proteomes" id="UP000735302"/>
    </source>
</evidence>
<reference evidence="2 3" key="1">
    <citation type="journal article" date="2021" name="Elife">
        <title>Chloroplast acquisition without the gene transfer in kleptoplastic sea slugs, Plakobranchus ocellatus.</title>
        <authorList>
            <person name="Maeda T."/>
            <person name="Takahashi S."/>
            <person name="Yoshida T."/>
            <person name="Shimamura S."/>
            <person name="Takaki Y."/>
            <person name="Nagai Y."/>
            <person name="Toyoda A."/>
            <person name="Suzuki Y."/>
            <person name="Arimoto A."/>
            <person name="Ishii H."/>
            <person name="Satoh N."/>
            <person name="Nishiyama T."/>
            <person name="Hasebe M."/>
            <person name="Maruyama T."/>
            <person name="Minagawa J."/>
            <person name="Obokata J."/>
            <person name="Shigenobu S."/>
        </authorList>
    </citation>
    <scope>NUCLEOTIDE SEQUENCE [LARGE SCALE GENOMIC DNA]</scope>
</reference>
<organism evidence="2 3">
    <name type="scientific">Plakobranchus ocellatus</name>
    <dbReference type="NCBI Taxonomy" id="259542"/>
    <lineage>
        <taxon>Eukaryota</taxon>
        <taxon>Metazoa</taxon>
        <taxon>Spiralia</taxon>
        <taxon>Lophotrochozoa</taxon>
        <taxon>Mollusca</taxon>
        <taxon>Gastropoda</taxon>
        <taxon>Heterobranchia</taxon>
        <taxon>Euthyneura</taxon>
        <taxon>Panpulmonata</taxon>
        <taxon>Sacoglossa</taxon>
        <taxon>Placobranchoidea</taxon>
        <taxon>Plakobranchidae</taxon>
        <taxon>Plakobranchus</taxon>
    </lineage>
</organism>
<name>A0AAV3XX10_9GAST</name>
<keyword evidence="3" id="KW-1185">Reference proteome</keyword>
<accession>A0AAV3XX10</accession>
<proteinExistence type="predicted"/>
<dbReference type="EMBL" id="BLXT01000264">
    <property type="protein sequence ID" value="GFN75360.1"/>
    <property type="molecule type" value="Genomic_DNA"/>
</dbReference>
<comment type="caution">
    <text evidence="2">The sequence shown here is derived from an EMBL/GenBank/DDBJ whole genome shotgun (WGS) entry which is preliminary data.</text>
</comment>
<protein>
    <submittedName>
        <fullName evidence="2">Uncharacterized protein</fullName>
    </submittedName>
</protein>
<gene>
    <name evidence="2" type="ORF">PoB_000186600</name>
</gene>
<evidence type="ECO:0000256" key="1">
    <source>
        <dbReference type="SAM" id="MobiDB-lite"/>
    </source>
</evidence>
<evidence type="ECO:0000313" key="2">
    <source>
        <dbReference type="EMBL" id="GFN75360.1"/>
    </source>
</evidence>
<sequence length="112" mass="12852">MYLLIKKRALYLPIPKELRIASVTGEDDFVRALENFNLSLTSSSSRTAWVVNEHDPERVRHIHQDVTTGALQMDRCISLIILAGSSKICREPRGDGRNIKPWPWEDHPSEEK</sequence>
<dbReference type="Proteomes" id="UP000735302">
    <property type="component" value="Unassembled WGS sequence"/>
</dbReference>